<reference evidence="2 3" key="1">
    <citation type="submission" date="2017-06" db="EMBL/GenBank/DDBJ databases">
        <title>Draft genome sequence of a variant of Elsinoe murrayae.</title>
        <authorList>
            <person name="Cheng Q."/>
        </authorList>
    </citation>
    <scope>NUCLEOTIDE SEQUENCE [LARGE SCALE GENOMIC DNA]</scope>
    <source>
        <strain evidence="2 3">CQ-2017a</strain>
    </source>
</reference>
<organism evidence="2 3">
    <name type="scientific">Sphaceloma murrayae</name>
    <dbReference type="NCBI Taxonomy" id="2082308"/>
    <lineage>
        <taxon>Eukaryota</taxon>
        <taxon>Fungi</taxon>
        <taxon>Dikarya</taxon>
        <taxon>Ascomycota</taxon>
        <taxon>Pezizomycotina</taxon>
        <taxon>Dothideomycetes</taxon>
        <taxon>Dothideomycetidae</taxon>
        <taxon>Myriangiales</taxon>
        <taxon>Elsinoaceae</taxon>
        <taxon>Sphaceloma</taxon>
    </lineage>
</organism>
<dbReference type="EMBL" id="NKHZ01000048">
    <property type="protein sequence ID" value="PNS17868.1"/>
    <property type="molecule type" value="Genomic_DNA"/>
</dbReference>
<keyword evidence="3" id="KW-1185">Reference proteome</keyword>
<dbReference type="InParanoid" id="A0A2K1QRZ9"/>
<dbReference type="OrthoDB" id="5225416at2759"/>
<evidence type="ECO:0000256" key="1">
    <source>
        <dbReference type="SAM" id="SignalP"/>
    </source>
</evidence>
<gene>
    <name evidence="2" type="ORF">CAC42_42</name>
</gene>
<feature type="chain" id="PRO_5014355389" evidence="1">
    <location>
        <begin position="20"/>
        <end position="134"/>
    </location>
</feature>
<sequence>MVAFYSILMAGLLSTMAVAAPAPEGPKEFPNEIKDISLKARDADSGALEARQAGAVRCLAVVGLGPPGTPTRCGSINFLPNRGTGFNPQDQRFPNCNIVTEINFPNCDQYRVTSVTNCGGERQIDIRNPSRGCA</sequence>
<feature type="signal peptide" evidence="1">
    <location>
        <begin position="1"/>
        <end position="19"/>
    </location>
</feature>
<protein>
    <submittedName>
        <fullName evidence="2">Uncharacterized protein</fullName>
    </submittedName>
</protein>
<accession>A0A2K1QRZ9</accession>
<dbReference type="AlphaFoldDB" id="A0A2K1QRZ9"/>
<dbReference type="Proteomes" id="UP000243797">
    <property type="component" value="Unassembled WGS sequence"/>
</dbReference>
<keyword evidence="1" id="KW-0732">Signal</keyword>
<evidence type="ECO:0000313" key="3">
    <source>
        <dbReference type="Proteomes" id="UP000243797"/>
    </source>
</evidence>
<proteinExistence type="predicted"/>
<name>A0A2K1QRZ9_9PEZI</name>
<comment type="caution">
    <text evidence="2">The sequence shown here is derived from an EMBL/GenBank/DDBJ whole genome shotgun (WGS) entry which is preliminary data.</text>
</comment>
<evidence type="ECO:0000313" key="2">
    <source>
        <dbReference type="EMBL" id="PNS17868.1"/>
    </source>
</evidence>